<dbReference type="Pfam" id="PF01593">
    <property type="entry name" value="Amino_oxidase"/>
    <property type="match status" value="1"/>
</dbReference>
<name>A0ABR9VNT0_9SYNC</name>
<organism evidence="2 3">
    <name type="scientific">Synechocystis salina LEGE 00031</name>
    <dbReference type="NCBI Taxonomy" id="1828736"/>
    <lineage>
        <taxon>Bacteria</taxon>
        <taxon>Bacillati</taxon>
        <taxon>Cyanobacteriota</taxon>
        <taxon>Cyanophyceae</taxon>
        <taxon>Synechococcales</taxon>
        <taxon>Merismopediaceae</taxon>
        <taxon>Synechocystis</taxon>
    </lineage>
</organism>
<protein>
    <submittedName>
        <fullName evidence="2">NAD(P)/FAD-dependent oxidoreductase</fullName>
    </submittedName>
</protein>
<dbReference type="InterPro" id="IPR036188">
    <property type="entry name" value="FAD/NAD-bd_sf"/>
</dbReference>
<dbReference type="EMBL" id="JADEVV010000007">
    <property type="protein sequence ID" value="MBE9253018.1"/>
    <property type="molecule type" value="Genomic_DNA"/>
</dbReference>
<dbReference type="PANTHER" id="PTHR16128:SF5">
    <property type="entry name" value="FAD_NAD(P)-BINDING OXIDOREDUCTASE FAMILY PROTEIN"/>
    <property type="match status" value="1"/>
</dbReference>
<sequence>MKQISVVIVGGGLCGLMAAVVLQRQGLEVTVLDKGKGVGGRLASRRLRHGEAVGCFDFGAQYFKAQDPLFLAWVEDWLNAGVVKVWAEGMGTETGAIRSQGVKLYRGEPSNRSLAQYLAQDLRVVNQERVNSFHWQDDVWQVHCDSGQVYQGDRLVVTAPLPQTLDLFETSAIKLPDYAHQTLEAVTYDPCFSLSLLLEQPSLVPDPGGLWLSGEPLAWMACSTKKGISPQGYGVTVQAGPEFSRHHLETDAAQVIQLMTEAAQPWLGSAVLDSHLHLWRYSHPQNPLDQPFLFGDFPGPVYFGGDAFHGGKVEGAALSGLAIAEHLLNSLAKG</sequence>
<evidence type="ECO:0000313" key="3">
    <source>
        <dbReference type="Proteomes" id="UP000658720"/>
    </source>
</evidence>
<proteinExistence type="predicted"/>
<dbReference type="PRINTS" id="PR00420">
    <property type="entry name" value="RNGMNOXGNASE"/>
</dbReference>
<dbReference type="RefSeq" id="WP_194018979.1">
    <property type="nucleotide sequence ID" value="NZ_JADEVV010000007.1"/>
</dbReference>
<dbReference type="Gene3D" id="3.90.660.10">
    <property type="match status" value="1"/>
</dbReference>
<dbReference type="Proteomes" id="UP000658720">
    <property type="component" value="Unassembled WGS sequence"/>
</dbReference>
<feature type="domain" description="Amine oxidase" evidence="1">
    <location>
        <begin position="111"/>
        <end position="327"/>
    </location>
</feature>
<evidence type="ECO:0000259" key="1">
    <source>
        <dbReference type="Pfam" id="PF01593"/>
    </source>
</evidence>
<accession>A0ABR9VNT0</accession>
<dbReference type="Pfam" id="PF13450">
    <property type="entry name" value="NAD_binding_8"/>
    <property type="match status" value="1"/>
</dbReference>
<dbReference type="SUPFAM" id="SSF51905">
    <property type="entry name" value="FAD/NAD(P)-binding domain"/>
    <property type="match status" value="1"/>
</dbReference>
<gene>
    <name evidence="2" type="ORF">IQ217_03910</name>
</gene>
<dbReference type="InterPro" id="IPR002937">
    <property type="entry name" value="Amino_oxidase"/>
</dbReference>
<comment type="caution">
    <text evidence="2">The sequence shown here is derived from an EMBL/GenBank/DDBJ whole genome shotgun (WGS) entry which is preliminary data.</text>
</comment>
<keyword evidence="3" id="KW-1185">Reference proteome</keyword>
<reference evidence="2 3" key="1">
    <citation type="submission" date="2020-10" db="EMBL/GenBank/DDBJ databases">
        <authorList>
            <person name="Castelo-Branco R."/>
            <person name="Eusebio N."/>
            <person name="Adriana R."/>
            <person name="Vieira A."/>
            <person name="Brugerolle De Fraissinette N."/>
            <person name="Rezende De Castro R."/>
            <person name="Schneider M.P."/>
            <person name="Vasconcelos V."/>
            <person name="Leao P.N."/>
        </authorList>
    </citation>
    <scope>NUCLEOTIDE SEQUENCE [LARGE SCALE GENOMIC DNA]</scope>
    <source>
        <strain evidence="2 3">LEGE 00031</strain>
    </source>
</reference>
<dbReference type="PANTHER" id="PTHR16128">
    <property type="entry name" value="FAD/NAD(P)-BINDING OXIDOREDUCTASE FAMILY PROTEIN"/>
    <property type="match status" value="1"/>
</dbReference>
<dbReference type="Gene3D" id="3.50.50.60">
    <property type="entry name" value="FAD/NAD(P)-binding domain"/>
    <property type="match status" value="1"/>
</dbReference>
<evidence type="ECO:0000313" key="2">
    <source>
        <dbReference type="EMBL" id="MBE9253018.1"/>
    </source>
</evidence>